<organism evidence="2 3">
    <name type="scientific">Macaca mulatta</name>
    <name type="common">Rhesus macaque</name>
    <dbReference type="NCBI Taxonomy" id="9544"/>
    <lineage>
        <taxon>Eukaryota</taxon>
        <taxon>Metazoa</taxon>
        <taxon>Chordata</taxon>
        <taxon>Craniata</taxon>
        <taxon>Vertebrata</taxon>
        <taxon>Euteleostomi</taxon>
        <taxon>Mammalia</taxon>
        <taxon>Eutheria</taxon>
        <taxon>Euarchontoglires</taxon>
        <taxon>Primates</taxon>
        <taxon>Haplorrhini</taxon>
        <taxon>Catarrhini</taxon>
        <taxon>Cercopithecidae</taxon>
        <taxon>Cercopithecinae</taxon>
        <taxon>Macaca</taxon>
    </lineage>
</organism>
<reference evidence="2" key="2">
    <citation type="submission" date="2019-01" db="EMBL/GenBank/DDBJ databases">
        <authorList>
            <person name="Graves T."/>
            <person name="Eichler E.E."/>
            <person name="Wilson R.K."/>
        </authorList>
    </citation>
    <scope>NUCLEOTIDE SEQUENCE [LARGE SCALE GENOMIC DNA]</scope>
    <source>
        <strain evidence="2">17573</strain>
    </source>
</reference>
<accession>A0A5F7ZJW8</accession>
<dbReference type="AlphaFoldDB" id="A0A5F7ZJW8"/>
<evidence type="ECO:0000313" key="3">
    <source>
        <dbReference type="Proteomes" id="UP000006718"/>
    </source>
</evidence>
<dbReference type="InParanoid" id="A0A5F7ZJW8"/>
<dbReference type="Ensembl" id="ENSMMUT00000090708.1">
    <property type="protein sequence ID" value="ENSMMUP00000065471.1"/>
    <property type="gene ID" value="ENSMMUG00000058707.1"/>
</dbReference>
<dbReference type="PRINTS" id="PR02045">
    <property type="entry name" value="F138DOMAIN"/>
</dbReference>
<reference evidence="2" key="4">
    <citation type="submission" date="2025-09" db="UniProtKB">
        <authorList>
            <consortium name="Ensembl"/>
        </authorList>
    </citation>
    <scope>IDENTIFICATION</scope>
    <source>
        <strain evidence="2">17573</strain>
    </source>
</reference>
<dbReference type="PANTHER" id="PTHR12138">
    <property type="entry name" value="PRIMATE-EXPANDED PROTEIN FAMILY"/>
    <property type="match status" value="1"/>
</dbReference>
<protein>
    <submittedName>
        <fullName evidence="2">Uncharacterized protein</fullName>
    </submittedName>
</protein>
<dbReference type="PANTHER" id="PTHR12138:SF150">
    <property type="entry name" value="CHROMOSOME 9 OPEN READING FRAME 37"/>
    <property type="match status" value="1"/>
</dbReference>
<name>A0A5F7ZJW8_MACMU</name>
<evidence type="ECO:0000313" key="2">
    <source>
        <dbReference type="Ensembl" id="ENSMMUP00000065471.1"/>
    </source>
</evidence>
<dbReference type="Proteomes" id="UP000006718">
    <property type="component" value="Chromosome 16"/>
</dbReference>
<dbReference type="VEuPathDB" id="HostDB:ENSMMUG00000058707"/>
<sequence>SAAVQTQLTALDLSGPRDPPVSVPQTAGTIGTHHHVWLIFIFFVETGFFHAAQAGLELLSSSDLPIQASQISGITGVSHCAWLYVFQWLNKFEWRMIFSDIKIR</sequence>
<proteinExistence type="predicted"/>
<reference evidence="3" key="1">
    <citation type="journal article" date="2007" name="Science">
        <title>Evolutionary and biomedical insights from the rhesus macaque genome.</title>
        <authorList>
            <person name="Gibbs R.A."/>
            <person name="Rogers J."/>
            <person name="Katze M.G."/>
            <person name="Bumgarner R."/>
            <person name="Weinstock G.M."/>
            <person name="Mardis E.R."/>
            <person name="Remington K.A."/>
            <person name="Strausberg R.L."/>
            <person name="Venter J.C."/>
            <person name="Wilson R.K."/>
            <person name="Batzer M.A."/>
            <person name="Bustamante C.D."/>
            <person name="Eichler E.E."/>
            <person name="Hahn M.W."/>
            <person name="Hardison R.C."/>
            <person name="Makova K.D."/>
            <person name="Miller W."/>
            <person name="Milosavljevic A."/>
            <person name="Palermo R.E."/>
            <person name="Siepel A."/>
            <person name="Sikela J.M."/>
            <person name="Attaway T."/>
            <person name="Bell S."/>
            <person name="Bernard K.E."/>
            <person name="Buhay C.J."/>
            <person name="Chandrabose M.N."/>
            <person name="Dao M."/>
            <person name="Davis C."/>
            <person name="Delehaunty K.D."/>
            <person name="Ding Y."/>
            <person name="Dinh H.H."/>
            <person name="Dugan-Rocha S."/>
            <person name="Fulton L.A."/>
            <person name="Gabisi R.A."/>
            <person name="Garner T.T."/>
            <person name="Godfrey J."/>
            <person name="Hawes A.C."/>
            <person name="Hernandez J."/>
            <person name="Hines S."/>
            <person name="Holder M."/>
            <person name="Hume J."/>
            <person name="Jhangiani S.N."/>
            <person name="Joshi V."/>
            <person name="Khan Z.M."/>
            <person name="Kirkness E.F."/>
            <person name="Cree A."/>
            <person name="Fowler R.G."/>
            <person name="Lee S."/>
            <person name="Lewis L.R."/>
            <person name="Li Z."/>
            <person name="Liu Y.-S."/>
            <person name="Moore S.M."/>
            <person name="Muzny D."/>
            <person name="Nazareth L.V."/>
            <person name="Ngo D.N."/>
            <person name="Okwuonu G.O."/>
            <person name="Pai G."/>
            <person name="Parker D."/>
            <person name="Paul H.A."/>
            <person name="Pfannkoch C."/>
            <person name="Pohl C.S."/>
            <person name="Rogers Y.-H.C."/>
            <person name="Ruiz S.J."/>
            <person name="Sabo A."/>
            <person name="Santibanez J."/>
            <person name="Schneider B.W."/>
            <person name="Smith S.M."/>
            <person name="Sodergren E."/>
            <person name="Svatek A.F."/>
            <person name="Utterback T.R."/>
            <person name="Vattathil S."/>
            <person name="Warren W."/>
            <person name="White C.S."/>
            <person name="Chinwalla A.T."/>
            <person name="Feng Y."/>
            <person name="Halpern A.L."/>
            <person name="Hillier L.W."/>
            <person name="Huang X."/>
            <person name="Minx P."/>
            <person name="Nelson J.O."/>
            <person name="Pepin K.H."/>
            <person name="Qin X."/>
            <person name="Sutton G.G."/>
            <person name="Venter E."/>
            <person name="Walenz B.P."/>
            <person name="Wallis J.W."/>
            <person name="Worley K.C."/>
            <person name="Yang S.-P."/>
            <person name="Jones S.M."/>
            <person name="Marra M.A."/>
            <person name="Rocchi M."/>
            <person name="Schein J.E."/>
            <person name="Baertsch R."/>
            <person name="Clarke L."/>
            <person name="Csuros M."/>
            <person name="Glasscock J."/>
            <person name="Harris R.A."/>
            <person name="Havlak P."/>
            <person name="Jackson A.R."/>
            <person name="Jiang H."/>
            <person name="Liu Y."/>
            <person name="Messina D.N."/>
            <person name="Shen Y."/>
            <person name="Song H.X.-Z."/>
            <person name="Wylie T."/>
            <person name="Zhang L."/>
            <person name="Birney E."/>
            <person name="Han K."/>
            <person name="Konkel M.K."/>
            <person name="Lee J."/>
            <person name="Smit A.F.A."/>
            <person name="Ullmer B."/>
            <person name="Wang H."/>
            <person name="Xing J."/>
            <person name="Burhans R."/>
            <person name="Cheng Z."/>
            <person name="Karro J.E."/>
            <person name="Ma J."/>
            <person name="Raney B."/>
            <person name="She X."/>
            <person name="Cox M.J."/>
            <person name="Demuth J.P."/>
            <person name="Dumas L.J."/>
            <person name="Han S.-G."/>
            <person name="Hopkins J."/>
            <person name="Karimpour-Fard A."/>
            <person name="Kim Y.H."/>
            <person name="Pollack J.R."/>
            <person name="Vinar T."/>
            <person name="Addo-Quaye C."/>
            <person name="Degenhardt J."/>
            <person name="Denby A."/>
            <person name="Hubisz M.J."/>
            <person name="Indap A."/>
            <person name="Kosiol C."/>
            <person name="Lahn B.T."/>
            <person name="Lawson H.A."/>
            <person name="Marklein A."/>
            <person name="Nielsen R."/>
            <person name="Vallender E.J."/>
            <person name="Clark A.G."/>
            <person name="Ferguson B."/>
            <person name="Hernandez R.D."/>
            <person name="Hirani K."/>
            <person name="Kehrer-Sawatzki H."/>
            <person name="Kolb J."/>
            <person name="Patil S."/>
            <person name="Pu L.-L."/>
            <person name="Ren Y."/>
            <person name="Smith D.G."/>
            <person name="Wheeler D.A."/>
            <person name="Schenck I."/>
            <person name="Ball E.V."/>
            <person name="Chen R."/>
            <person name="Cooper D.N."/>
            <person name="Giardine B."/>
            <person name="Hsu F."/>
            <person name="Kent W.J."/>
            <person name="Lesk A."/>
            <person name="Nelson D.L."/>
            <person name="O'brien W.E."/>
            <person name="Pruefer K."/>
            <person name="Stenson P.D."/>
            <person name="Wallace J.C."/>
            <person name="Ke H."/>
            <person name="Liu X.-M."/>
            <person name="Wang P."/>
            <person name="Xiang A.P."/>
            <person name="Yang F."/>
            <person name="Barber G.P."/>
            <person name="Haussler D."/>
            <person name="Karolchik D."/>
            <person name="Kern A.D."/>
            <person name="Kuhn R.M."/>
            <person name="Smith K.E."/>
            <person name="Zwieg A.S."/>
        </authorList>
    </citation>
    <scope>NUCLEOTIDE SEQUENCE [LARGE SCALE GENOMIC DNA]</scope>
    <source>
        <strain evidence="3">17573</strain>
    </source>
</reference>
<keyword evidence="3" id="KW-1185">Reference proteome</keyword>
<evidence type="ECO:0000256" key="1">
    <source>
        <dbReference type="SAM" id="MobiDB-lite"/>
    </source>
</evidence>
<feature type="region of interest" description="Disordered" evidence="1">
    <location>
        <begin position="1"/>
        <end position="24"/>
    </location>
</feature>
<reference evidence="2" key="3">
    <citation type="submission" date="2025-08" db="UniProtKB">
        <authorList>
            <consortium name="Ensembl"/>
        </authorList>
    </citation>
    <scope>IDENTIFICATION</scope>
    <source>
        <strain evidence="2">17573</strain>
    </source>
</reference>
<dbReference type="GeneTree" id="ENSGT01120000271815"/>